<dbReference type="EMBL" id="CAACVJ010000637">
    <property type="protein sequence ID" value="VEP18014.1"/>
    <property type="molecule type" value="Genomic_DNA"/>
</dbReference>
<evidence type="ECO:0000259" key="1">
    <source>
        <dbReference type="Pfam" id="PF13443"/>
    </source>
</evidence>
<keyword evidence="3" id="KW-1185">Reference proteome</keyword>
<accession>A0A563W2S9</accession>
<reference evidence="2 3" key="1">
    <citation type="submission" date="2019-01" db="EMBL/GenBank/DDBJ databases">
        <authorList>
            <person name="Brito A."/>
        </authorList>
    </citation>
    <scope>NUCLEOTIDE SEQUENCE [LARGE SCALE GENOMIC DNA]</scope>
    <source>
        <strain evidence="2">1</strain>
    </source>
</reference>
<dbReference type="OrthoDB" id="489455at2"/>
<dbReference type="Pfam" id="PF13443">
    <property type="entry name" value="HTH_26"/>
    <property type="match status" value="1"/>
</dbReference>
<name>A0A563W2S9_9CYAN</name>
<protein>
    <submittedName>
        <fullName evidence="2">Putative transcriptional regulator, XRE family</fullName>
    </submittedName>
</protein>
<dbReference type="Proteomes" id="UP000320055">
    <property type="component" value="Unassembled WGS sequence"/>
</dbReference>
<dbReference type="InterPro" id="IPR001387">
    <property type="entry name" value="Cro/C1-type_HTH"/>
</dbReference>
<dbReference type="AlphaFoldDB" id="A0A563W2S9"/>
<gene>
    <name evidence="2" type="ORF">H1P_6720005</name>
</gene>
<organism evidence="2 3">
    <name type="scientific">Hyella patelloides LEGE 07179</name>
    <dbReference type="NCBI Taxonomy" id="945734"/>
    <lineage>
        <taxon>Bacteria</taxon>
        <taxon>Bacillati</taxon>
        <taxon>Cyanobacteriota</taxon>
        <taxon>Cyanophyceae</taxon>
        <taxon>Pleurocapsales</taxon>
        <taxon>Hyellaceae</taxon>
        <taxon>Hyella</taxon>
    </lineage>
</organism>
<evidence type="ECO:0000313" key="3">
    <source>
        <dbReference type="Proteomes" id="UP000320055"/>
    </source>
</evidence>
<evidence type="ECO:0000313" key="2">
    <source>
        <dbReference type="EMBL" id="VEP18014.1"/>
    </source>
</evidence>
<proteinExistence type="predicted"/>
<sequence>MIKNNIKSLMEAQGLTRYRLWKDTKLNRETAYRLYDDPDYIPSKSVMECLWKTYRWQPAQYIFCIPEELTQQAV</sequence>
<feature type="domain" description="HTH cro/C1-type" evidence="1">
    <location>
        <begin position="5"/>
        <end position="58"/>
    </location>
</feature>
<dbReference type="RefSeq" id="WP_144876428.1">
    <property type="nucleotide sequence ID" value="NZ_LR214404.1"/>
</dbReference>